<organism evidence="6 7">
    <name type="scientific">Caballeronia sordidicola</name>
    <name type="common">Burkholderia sordidicola</name>
    <dbReference type="NCBI Taxonomy" id="196367"/>
    <lineage>
        <taxon>Bacteria</taxon>
        <taxon>Pseudomonadati</taxon>
        <taxon>Pseudomonadota</taxon>
        <taxon>Betaproteobacteria</taxon>
        <taxon>Burkholderiales</taxon>
        <taxon>Burkholderiaceae</taxon>
        <taxon>Caballeronia</taxon>
    </lineage>
</organism>
<dbReference type="SUPFAM" id="SSF52172">
    <property type="entry name" value="CheY-like"/>
    <property type="match status" value="1"/>
</dbReference>
<protein>
    <submittedName>
        <fullName evidence="6">Two-component response regulator</fullName>
    </submittedName>
</protein>
<feature type="modified residue" description="4-aspartylphosphate" evidence="3">
    <location>
        <position position="51"/>
    </location>
</feature>
<proteinExistence type="predicted"/>
<dbReference type="PANTHER" id="PTHR43214:SF17">
    <property type="entry name" value="TRANSCRIPTIONAL REGULATORY PROTEIN RCSB"/>
    <property type="match status" value="1"/>
</dbReference>
<dbReference type="GO" id="GO:0000160">
    <property type="term" value="P:phosphorelay signal transduction system"/>
    <property type="evidence" value="ECO:0007669"/>
    <property type="project" value="InterPro"/>
</dbReference>
<evidence type="ECO:0000259" key="5">
    <source>
        <dbReference type="PROSITE" id="PS50110"/>
    </source>
</evidence>
<feature type="domain" description="Response regulatory" evidence="5">
    <location>
        <begin position="1"/>
        <end position="119"/>
    </location>
</feature>
<comment type="caution">
    <text evidence="6">The sequence shown here is derived from an EMBL/GenBank/DDBJ whole genome shotgun (WGS) entry which is preliminary data.</text>
</comment>
<dbReference type="PROSITE" id="PS50043">
    <property type="entry name" value="HTH_LUXR_2"/>
    <property type="match status" value="1"/>
</dbReference>
<feature type="domain" description="HTH luxR-type" evidence="4">
    <location>
        <begin position="142"/>
        <end position="207"/>
    </location>
</feature>
<dbReference type="Pfam" id="PF00196">
    <property type="entry name" value="GerE"/>
    <property type="match status" value="1"/>
</dbReference>
<dbReference type="Proteomes" id="UP000194546">
    <property type="component" value="Unassembled WGS sequence"/>
</dbReference>
<gene>
    <name evidence="6" type="ORF">PAMC26510_34515</name>
</gene>
<sequence>MAVADDHPLVVLAIERLIASLKNIEIVCRAQDSTGLIASLEQEKCDVVIMDFYMPGGTYGDGIDLIKFIVQHHPKTAIVVLSMTTDADLIARALDAGANAVVSKQDRLELIYVAIVNVLAKEEYLGPSIRELLAGATSAHRVDQIRKKLTRRELDVIVRYASGENITEIAREQGRSVKTISAQKCGAMRKLELNTDAELYQFALQSGLIQMQQSG</sequence>
<dbReference type="InterPro" id="IPR039420">
    <property type="entry name" value="WalR-like"/>
</dbReference>
<dbReference type="Gene3D" id="1.10.10.10">
    <property type="entry name" value="Winged helix-like DNA-binding domain superfamily/Winged helix DNA-binding domain"/>
    <property type="match status" value="1"/>
</dbReference>
<dbReference type="SMART" id="SM00421">
    <property type="entry name" value="HTH_LUXR"/>
    <property type="match status" value="1"/>
</dbReference>
<reference evidence="6 7" key="1">
    <citation type="submission" date="2017-03" db="EMBL/GenBank/DDBJ databases">
        <title>Genome analysis of strain PAMC 26510.</title>
        <authorList>
            <person name="Oh H.-M."/>
            <person name="Yang J.-A."/>
        </authorList>
    </citation>
    <scope>NUCLEOTIDE SEQUENCE [LARGE SCALE GENOMIC DNA]</scope>
    <source>
        <strain evidence="6 7">PAMC 26510</strain>
    </source>
</reference>
<evidence type="ECO:0000259" key="4">
    <source>
        <dbReference type="PROSITE" id="PS50043"/>
    </source>
</evidence>
<dbReference type="PROSITE" id="PS50110">
    <property type="entry name" value="RESPONSE_REGULATORY"/>
    <property type="match status" value="1"/>
</dbReference>
<dbReference type="GO" id="GO:0003677">
    <property type="term" value="F:DNA binding"/>
    <property type="evidence" value="ECO:0007669"/>
    <property type="project" value="UniProtKB-KW"/>
</dbReference>
<dbReference type="SUPFAM" id="SSF46894">
    <property type="entry name" value="C-terminal effector domain of the bipartite response regulators"/>
    <property type="match status" value="1"/>
</dbReference>
<dbReference type="InterPro" id="IPR036388">
    <property type="entry name" value="WH-like_DNA-bd_sf"/>
</dbReference>
<dbReference type="GO" id="GO:0006355">
    <property type="term" value="P:regulation of DNA-templated transcription"/>
    <property type="evidence" value="ECO:0007669"/>
    <property type="project" value="InterPro"/>
</dbReference>
<dbReference type="Gene3D" id="3.40.50.2300">
    <property type="match status" value="1"/>
</dbReference>
<dbReference type="AlphaFoldDB" id="A0A242M5R8"/>
<keyword evidence="2" id="KW-0238">DNA-binding</keyword>
<dbReference type="CDD" id="cd06170">
    <property type="entry name" value="LuxR_C_like"/>
    <property type="match status" value="1"/>
</dbReference>
<evidence type="ECO:0000256" key="1">
    <source>
        <dbReference type="ARBA" id="ARBA00022553"/>
    </source>
</evidence>
<dbReference type="Pfam" id="PF00072">
    <property type="entry name" value="Response_reg"/>
    <property type="match status" value="1"/>
</dbReference>
<dbReference type="InterPro" id="IPR058245">
    <property type="entry name" value="NreC/VraR/RcsB-like_REC"/>
</dbReference>
<evidence type="ECO:0000256" key="2">
    <source>
        <dbReference type="ARBA" id="ARBA00023125"/>
    </source>
</evidence>
<dbReference type="SMART" id="SM00448">
    <property type="entry name" value="REC"/>
    <property type="match status" value="1"/>
</dbReference>
<evidence type="ECO:0000256" key="3">
    <source>
        <dbReference type="PROSITE-ProRule" id="PRU00169"/>
    </source>
</evidence>
<evidence type="ECO:0000313" key="6">
    <source>
        <dbReference type="EMBL" id="OTP66444.1"/>
    </source>
</evidence>
<accession>A0A242M5R8</accession>
<dbReference type="InterPro" id="IPR001789">
    <property type="entry name" value="Sig_transdc_resp-reg_receiver"/>
</dbReference>
<evidence type="ECO:0000313" key="7">
    <source>
        <dbReference type="Proteomes" id="UP000194546"/>
    </source>
</evidence>
<dbReference type="InterPro" id="IPR000792">
    <property type="entry name" value="Tscrpt_reg_LuxR_C"/>
</dbReference>
<dbReference type="InterPro" id="IPR016032">
    <property type="entry name" value="Sig_transdc_resp-reg_C-effctor"/>
</dbReference>
<keyword evidence="1 3" id="KW-0597">Phosphoprotein</keyword>
<dbReference type="CDD" id="cd17535">
    <property type="entry name" value="REC_NarL-like"/>
    <property type="match status" value="1"/>
</dbReference>
<dbReference type="InterPro" id="IPR011006">
    <property type="entry name" value="CheY-like_superfamily"/>
</dbReference>
<name>A0A242M5R8_CABSO</name>
<dbReference type="PRINTS" id="PR00038">
    <property type="entry name" value="HTHLUXR"/>
</dbReference>
<dbReference type="EMBL" id="NBTY01000200">
    <property type="protein sequence ID" value="OTP66444.1"/>
    <property type="molecule type" value="Genomic_DNA"/>
</dbReference>
<dbReference type="PANTHER" id="PTHR43214">
    <property type="entry name" value="TWO-COMPONENT RESPONSE REGULATOR"/>
    <property type="match status" value="1"/>
</dbReference>